<name>A0A8K0NSY1_9TREE</name>
<dbReference type="Proteomes" id="UP000812966">
    <property type="component" value="Unassembled WGS sequence"/>
</dbReference>
<dbReference type="AlphaFoldDB" id="A0A8K0NSY1"/>
<gene>
    <name evidence="2" type="ORF">FFLO_00851</name>
</gene>
<feature type="compositionally biased region" description="Acidic residues" evidence="1">
    <location>
        <begin position="227"/>
        <end position="240"/>
    </location>
</feature>
<feature type="region of interest" description="Disordered" evidence="1">
    <location>
        <begin position="1"/>
        <end position="293"/>
    </location>
</feature>
<organism evidence="2 3">
    <name type="scientific">Filobasidium floriforme</name>
    <dbReference type="NCBI Taxonomy" id="5210"/>
    <lineage>
        <taxon>Eukaryota</taxon>
        <taxon>Fungi</taxon>
        <taxon>Dikarya</taxon>
        <taxon>Basidiomycota</taxon>
        <taxon>Agaricomycotina</taxon>
        <taxon>Tremellomycetes</taxon>
        <taxon>Filobasidiales</taxon>
        <taxon>Filobasidiaceae</taxon>
        <taxon>Filobasidium</taxon>
    </lineage>
</organism>
<feature type="compositionally biased region" description="Acidic residues" evidence="1">
    <location>
        <begin position="251"/>
        <end position="260"/>
    </location>
</feature>
<evidence type="ECO:0000256" key="1">
    <source>
        <dbReference type="SAM" id="MobiDB-lite"/>
    </source>
</evidence>
<feature type="compositionally biased region" description="Acidic residues" evidence="1">
    <location>
        <begin position="203"/>
        <end position="212"/>
    </location>
</feature>
<feature type="compositionally biased region" description="Basic and acidic residues" evidence="1">
    <location>
        <begin position="213"/>
        <end position="225"/>
    </location>
</feature>
<keyword evidence="3" id="KW-1185">Reference proteome</keyword>
<evidence type="ECO:0000313" key="2">
    <source>
        <dbReference type="EMBL" id="KAG7571178.1"/>
    </source>
</evidence>
<dbReference type="EMBL" id="JABELV010000010">
    <property type="protein sequence ID" value="KAG7571178.1"/>
    <property type="molecule type" value="Genomic_DNA"/>
</dbReference>
<sequence length="449" mass="50204">MPGKKQPVKGKTTSSRPTAKSTAAPKPVAPAVRKTIKPKRTVLQAERDEESDQEQYNGGKSKEVEPRTKSTRLRKTTRQDLEIKQSLDEDEQYEEGEDDNSDDEGDQDEEDDQDDSEDAYQPAPQPKSKKSQPQPTIKSTKPKANPKPQPKSTKKSVDTSSKSKSSATARPPLRTLNPHSKTQQNTAENRARGVKRSAKQLESDSEGDSEGEADGRGGKKIKAADGEAGEDDEELEEEGEDQRAVQVTDHSDDESEEEQEAISTRPLLTEAQQKISDNSKKQQAKRSKERKKVLDNAWREAAVQMQARMTGEPEGGGSIGWETLMEETESTLKTIGTMLQELEEQQEDVLGKTLDEDLETYNEAAAPMIDQLKEHVNVYLAQHGTVIIETGDEMNKFPKLLEKAQKRAVQQTKRKMREQYQIAQRNLTAKNYIKSVAKIMGVDLTPFRD</sequence>
<accession>A0A8K0NSY1</accession>
<feature type="compositionally biased region" description="Polar residues" evidence="1">
    <location>
        <begin position="177"/>
        <end position="188"/>
    </location>
</feature>
<feature type="compositionally biased region" description="Basic residues" evidence="1">
    <location>
        <begin position="282"/>
        <end position="291"/>
    </location>
</feature>
<feature type="compositionally biased region" description="Basic and acidic residues" evidence="1">
    <location>
        <begin position="77"/>
        <end position="87"/>
    </location>
</feature>
<reference evidence="2" key="1">
    <citation type="submission" date="2020-04" db="EMBL/GenBank/DDBJ databases">
        <title>Analysis of mating type loci in Filobasidium floriforme.</title>
        <authorList>
            <person name="Nowrousian M."/>
        </authorList>
    </citation>
    <scope>NUCLEOTIDE SEQUENCE</scope>
    <source>
        <strain evidence="2">CBS 6242</strain>
    </source>
</reference>
<comment type="caution">
    <text evidence="2">The sequence shown here is derived from an EMBL/GenBank/DDBJ whole genome shotgun (WGS) entry which is preliminary data.</text>
</comment>
<feature type="compositionally biased region" description="Acidic residues" evidence="1">
    <location>
        <begin position="88"/>
        <end position="118"/>
    </location>
</feature>
<protein>
    <submittedName>
        <fullName evidence="2">Uncharacterized protein</fullName>
    </submittedName>
</protein>
<evidence type="ECO:0000313" key="3">
    <source>
        <dbReference type="Proteomes" id="UP000812966"/>
    </source>
</evidence>
<proteinExistence type="predicted"/>
<feature type="compositionally biased region" description="Low complexity" evidence="1">
    <location>
        <begin position="16"/>
        <end position="33"/>
    </location>
</feature>